<name>A0A0B2V3K7_TOXCA</name>
<dbReference type="Proteomes" id="UP000031036">
    <property type="component" value="Unassembled WGS sequence"/>
</dbReference>
<evidence type="ECO:0000313" key="2">
    <source>
        <dbReference type="Proteomes" id="UP000031036"/>
    </source>
</evidence>
<gene>
    <name evidence="1" type="ORF">Tcan_16419</name>
</gene>
<dbReference type="EMBL" id="JPKZ01002583">
    <property type="protein sequence ID" value="KHN76032.1"/>
    <property type="molecule type" value="Genomic_DNA"/>
</dbReference>
<protein>
    <submittedName>
        <fullName evidence="1">Uncharacterized protein</fullName>
    </submittedName>
</protein>
<dbReference type="AlphaFoldDB" id="A0A0B2V3K7"/>
<comment type="caution">
    <text evidence="1">The sequence shown here is derived from an EMBL/GenBank/DDBJ whole genome shotgun (WGS) entry which is preliminary data.</text>
</comment>
<accession>A0A0B2V3K7</accession>
<keyword evidence="2" id="KW-1185">Reference proteome</keyword>
<reference evidence="1 2" key="1">
    <citation type="submission" date="2014-11" db="EMBL/GenBank/DDBJ databases">
        <title>Genetic blueprint of the zoonotic pathogen Toxocara canis.</title>
        <authorList>
            <person name="Zhu X.-Q."/>
            <person name="Korhonen P.K."/>
            <person name="Cai H."/>
            <person name="Young N.D."/>
            <person name="Nejsum P."/>
            <person name="von Samson-Himmelstjerna G."/>
            <person name="Boag P.R."/>
            <person name="Tan P."/>
            <person name="Li Q."/>
            <person name="Min J."/>
            <person name="Yang Y."/>
            <person name="Wang X."/>
            <person name="Fang X."/>
            <person name="Hall R.S."/>
            <person name="Hofmann A."/>
            <person name="Sternberg P.W."/>
            <person name="Jex A.R."/>
            <person name="Gasser R.B."/>
        </authorList>
    </citation>
    <scope>NUCLEOTIDE SEQUENCE [LARGE SCALE GENOMIC DNA]</scope>
    <source>
        <strain evidence="1">PN_DK_2014</strain>
    </source>
</reference>
<organism evidence="1 2">
    <name type="scientific">Toxocara canis</name>
    <name type="common">Canine roundworm</name>
    <dbReference type="NCBI Taxonomy" id="6265"/>
    <lineage>
        <taxon>Eukaryota</taxon>
        <taxon>Metazoa</taxon>
        <taxon>Ecdysozoa</taxon>
        <taxon>Nematoda</taxon>
        <taxon>Chromadorea</taxon>
        <taxon>Rhabditida</taxon>
        <taxon>Spirurina</taxon>
        <taxon>Ascaridomorpha</taxon>
        <taxon>Ascaridoidea</taxon>
        <taxon>Toxocaridae</taxon>
        <taxon>Toxocara</taxon>
    </lineage>
</organism>
<evidence type="ECO:0000313" key="1">
    <source>
        <dbReference type="EMBL" id="KHN76032.1"/>
    </source>
</evidence>
<proteinExistence type="predicted"/>
<sequence>MAQQQISLQKLRAKHLMCMGIGGKTESERVFQGGGEVSVKRQSLYMHSVAGWQTSVWWSTQKSTLLSVPQKDTRDHHKVCSENNRKMNKDLMKAVLKERAARDGSEIRRNRVPIAHL</sequence>